<sequence length="55" mass="6039">PGQLYFVLPISSSRHPLSLPNLCLLTIKASATQRHHLEEPPMVPPPSSPAKDIQK</sequence>
<proteinExistence type="predicted"/>
<protein>
    <submittedName>
        <fullName evidence="2">Uncharacterized protein</fullName>
    </submittedName>
</protein>
<comment type="caution">
    <text evidence="2">The sequence shown here is derived from an EMBL/GenBank/DDBJ whole genome shotgun (WGS) entry which is preliminary data.</text>
</comment>
<gene>
    <name evidence="2" type="ORF">COCNU_09G006080</name>
</gene>
<evidence type="ECO:0000313" key="2">
    <source>
        <dbReference type="EMBL" id="KAG1361145.1"/>
    </source>
</evidence>
<dbReference type="AlphaFoldDB" id="A0A8K0IK73"/>
<feature type="non-terminal residue" evidence="2">
    <location>
        <position position="1"/>
    </location>
</feature>
<dbReference type="EMBL" id="CM017880">
    <property type="protein sequence ID" value="KAG1361145.1"/>
    <property type="molecule type" value="Genomic_DNA"/>
</dbReference>
<dbReference type="OrthoDB" id="1919386at2759"/>
<feature type="region of interest" description="Disordered" evidence="1">
    <location>
        <begin position="35"/>
        <end position="55"/>
    </location>
</feature>
<dbReference type="Proteomes" id="UP000797356">
    <property type="component" value="Chromosome 9"/>
</dbReference>
<name>A0A8K0IK73_COCNU</name>
<evidence type="ECO:0000313" key="3">
    <source>
        <dbReference type="Proteomes" id="UP000797356"/>
    </source>
</evidence>
<organism evidence="2 3">
    <name type="scientific">Cocos nucifera</name>
    <name type="common">Coconut palm</name>
    <dbReference type="NCBI Taxonomy" id="13894"/>
    <lineage>
        <taxon>Eukaryota</taxon>
        <taxon>Viridiplantae</taxon>
        <taxon>Streptophyta</taxon>
        <taxon>Embryophyta</taxon>
        <taxon>Tracheophyta</taxon>
        <taxon>Spermatophyta</taxon>
        <taxon>Magnoliopsida</taxon>
        <taxon>Liliopsida</taxon>
        <taxon>Arecaceae</taxon>
        <taxon>Arecoideae</taxon>
        <taxon>Cocoseae</taxon>
        <taxon>Attaleinae</taxon>
        <taxon>Cocos</taxon>
    </lineage>
</organism>
<reference evidence="2" key="2">
    <citation type="submission" date="2019-07" db="EMBL/GenBank/DDBJ databases">
        <authorList>
            <person name="Yang Y."/>
            <person name="Bocs S."/>
            <person name="Baudouin L."/>
        </authorList>
    </citation>
    <scope>NUCLEOTIDE SEQUENCE</scope>
    <source>
        <tissue evidence="2">Spear leaf of Hainan Tall coconut</tissue>
    </source>
</reference>
<reference evidence="2" key="1">
    <citation type="journal article" date="2017" name="Gigascience">
        <title>The genome draft of coconut (Cocos nucifera).</title>
        <authorList>
            <person name="Xiao Y."/>
            <person name="Xu P."/>
            <person name="Fan H."/>
            <person name="Baudouin L."/>
            <person name="Xia W."/>
            <person name="Bocs S."/>
            <person name="Xu J."/>
            <person name="Li Q."/>
            <person name="Guo A."/>
            <person name="Zhou L."/>
            <person name="Li J."/>
            <person name="Wu Y."/>
            <person name="Ma Z."/>
            <person name="Armero A."/>
            <person name="Issali A.E."/>
            <person name="Liu N."/>
            <person name="Peng M."/>
            <person name="Yang Y."/>
        </authorList>
    </citation>
    <scope>NUCLEOTIDE SEQUENCE</scope>
    <source>
        <tissue evidence="2">Spear leaf of Hainan Tall coconut</tissue>
    </source>
</reference>
<evidence type="ECO:0000256" key="1">
    <source>
        <dbReference type="SAM" id="MobiDB-lite"/>
    </source>
</evidence>
<keyword evidence="3" id="KW-1185">Reference proteome</keyword>
<accession>A0A8K0IK73</accession>